<dbReference type="GO" id="GO:0016798">
    <property type="term" value="F:hydrolase activity, acting on glycosyl bonds"/>
    <property type="evidence" value="ECO:0007669"/>
    <property type="project" value="UniProtKB-KW"/>
</dbReference>
<proteinExistence type="predicted"/>
<dbReference type="EC" id="3.2.2.-" evidence="1"/>
<keyword evidence="1" id="KW-0326">Glycosidase</keyword>
<protein>
    <submittedName>
        <fullName evidence="1">ADP-ribosylglycohydrolase family protein</fullName>
        <ecNumber evidence="1">3.2.2.-</ecNumber>
    </submittedName>
</protein>
<sequence length="306" mass="32151">MTGGVAPGGRFRGCLLGLAVGDALGTTLEFKAPGSFAPIDDMVGGGPFELQPGQWTDDTSMALCLAHSLLYRQGFDAADQMNRYCNWYRHGYLSSTGTCFDIGNTVRAALERYLQGGPAFSGSDDPRAAGNGALMRLAPVAMFYAQRPDELAERAADSSRTTHAAAEVLDASRLFAFQLRAALRGDARAHVLQPADAPPMQTPALRALAVRDHAAVPATQIRGTGYVVDALSAALWCFATTECFADAVLRAANLGDDADTTAAICGQLAGAFYGLDGIPAAWRTRVQDAAEIVALADRLHAASLAP</sequence>
<dbReference type="Pfam" id="PF03747">
    <property type="entry name" value="ADP_ribosyl_GH"/>
    <property type="match status" value="1"/>
</dbReference>
<dbReference type="InterPro" id="IPR005502">
    <property type="entry name" value="Ribosyl_crysJ1"/>
</dbReference>
<dbReference type="RefSeq" id="WP_317844826.1">
    <property type="nucleotide sequence ID" value="NZ_CP126170.1"/>
</dbReference>
<gene>
    <name evidence="1" type="ORF">QN243_06130</name>
</gene>
<evidence type="ECO:0000313" key="1">
    <source>
        <dbReference type="EMBL" id="WOS42027.1"/>
    </source>
</evidence>
<dbReference type="Gene3D" id="1.10.4080.10">
    <property type="entry name" value="ADP-ribosylation/Crystallin J1"/>
    <property type="match status" value="1"/>
</dbReference>
<dbReference type="InterPro" id="IPR036705">
    <property type="entry name" value="Ribosyl_crysJ1_sf"/>
</dbReference>
<organism evidence="1 2">
    <name type="scientific">Xanthomonas rydalmerensis</name>
    <dbReference type="NCBI Taxonomy" id="3046274"/>
    <lineage>
        <taxon>Bacteria</taxon>
        <taxon>Pseudomonadati</taxon>
        <taxon>Pseudomonadota</taxon>
        <taxon>Gammaproteobacteria</taxon>
        <taxon>Lysobacterales</taxon>
        <taxon>Lysobacteraceae</taxon>
        <taxon>Xanthomonas</taxon>
    </lineage>
</organism>
<dbReference type="Proteomes" id="UP001302020">
    <property type="component" value="Chromosome"/>
</dbReference>
<evidence type="ECO:0000313" key="2">
    <source>
        <dbReference type="Proteomes" id="UP001302020"/>
    </source>
</evidence>
<dbReference type="EMBL" id="CP126172">
    <property type="protein sequence ID" value="WOS42027.1"/>
    <property type="molecule type" value="Genomic_DNA"/>
</dbReference>
<dbReference type="PANTHER" id="PTHR16222:SF12">
    <property type="entry name" value="ADP-RIBOSYLGLYCOHYDROLASE-RELATED"/>
    <property type="match status" value="1"/>
</dbReference>
<name>A0ABZ0JQC3_9XANT</name>
<reference evidence="1 2" key="1">
    <citation type="submission" date="2023-05" db="EMBL/GenBank/DDBJ databases">
        <title>Xanthomonas rydalmerenesis sp. nov., a novel Xanthomonas species isolated from Fragaria x ananassa.</title>
        <authorList>
            <person name="McKnight D.J.E."/>
            <person name="Wong-Bajracharya J."/>
            <person name="Okoh E.B."/>
            <person name="Snijders F."/>
            <person name="Lidbetter F."/>
            <person name="Webster J."/>
            <person name="Djordjevic S.P."/>
            <person name="Bogema D.R."/>
            <person name="Chapman T.A."/>
        </authorList>
    </citation>
    <scope>NUCLEOTIDE SEQUENCE [LARGE SCALE GENOMIC DNA]</scope>
    <source>
        <strain evidence="1 2">DAR34883</strain>
    </source>
</reference>
<keyword evidence="1" id="KW-0378">Hydrolase</keyword>
<keyword evidence="2" id="KW-1185">Reference proteome</keyword>
<accession>A0ABZ0JQC3</accession>
<dbReference type="PANTHER" id="PTHR16222">
    <property type="entry name" value="ADP-RIBOSYLGLYCOHYDROLASE"/>
    <property type="match status" value="1"/>
</dbReference>
<dbReference type="InterPro" id="IPR050792">
    <property type="entry name" value="ADP-ribosylglycohydrolase"/>
</dbReference>
<dbReference type="SUPFAM" id="SSF101478">
    <property type="entry name" value="ADP-ribosylglycohydrolase"/>
    <property type="match status" value="1"/>
</dbReference>